<dbReference type="PANTHER" id="PTHR46890">
    <property type="entry name" value="NON-LTR RETROLELEMENT REVERSE TRANSCRIPTASE-LIKE PROTEIN-RELATED"/>
    <property type="match status" value="1"/>
</dbReference>
<proteinExistence type="predicted"/>
<dbReference type="AlphaFoldDB" id="A0A0V0HYL8"/>
<name>A0A0V0HYL8_SOLCH</name>
<dbReference type="PROSITE" id="PS50878">
    <property type="entry name" value="RT_POL"/>
    <property type="match status" value="1"/>
</dbReference>
<dbReference type="Pfam" id="PF00078">
    <property type="entry name" value="RVT_1"/>
    <property type="match status" value="1"/>
</dbReference>
<evidence type="ECO:0000259" key="1">
    <source>
        <dbReference type="PROSITE" id="PS50878"/>
    </source>
</evidence>
<dbReference type="InterPro" id="IPR000477">
    <property type="entry name" value="RT_dom"/>
</dbReference>
<dbReference type="InterPro" id="IPR043502">
    <property type="entry name" value="DNA/RNA_pol_sf"/>
</dbReference>
<sequence length="153" mass="17549">MVWRLISNNYYSILLNGQSYGFFHSTRGVKQGDPLSPTLFILSNEVLCRALNSLFDDPQFVGYGMPKWSANLNHLAYADDTIIFSSTQNYSLGKIMTVLQDYEKQSGQKVNKEKSFYYLHQKVAAGISHQVEQCTGMSRDSFPMIFRMSYHSF</sequence>
<protein>
    <submittedName>
        <fullName evidence="2">Putative ovule protein</fullName>
    </submittedName>
</protein>
<evidence type="ECO:0000313" key="2">
    <source>
        <dbReference type="EMBL" id="JAP25470.1"/>
    </source>
</evidence>
<reference evidence="2" key="1">
    <citation type="submission" date="2015-12" db="EMBL/GenBank/DDBJ databases">
        <title>Gene expression during late stages of embryo sac development: a critical building block for successful pollen-pistil interactions.</title>
        <authorList>
            <person name="Liu Y."/>
            <person name="Joly V."/>
            <person name="Sabar M."/>
            <person name="Matton D.P."/>
        </authorList>
    </citation>
    <scope>NUCLEOTIDE SEQUENCE</scope>
</reference>
<organism evidence="2">
    <name type="scientific">Solanum chacoense</name>
    <name type="common">Chaco potato</name>
    <dbReference type="NCBI Taxonomy" id="4108"/>
    <lineage>
        <taxon>Eukaryota</taxon>
        <taxon>Viridiplantae</taxon>
        <taxon>Streptophyta</taxon>
        <taxon>Embryophyta</taxon>
        <taxon>Tracheophyta</taxon>
        <taxon>Spermatophyta</taxon>
        <taxon>Magnoliopsida</taxon>
        <taxon>eudicotyledons</taxon>
        <taxon>Gunneridae</taxon>
        <taxon>Pentapetalae</taxon>
        <taxon>asterids</taxon>
        <taxon>lamiids</taxon>
        <taxon>Solanales</taxon>
        <taxon>Solanaceae</taxon>
        <taxon>Solanoideae</taxon>
        <taxon>Solaneae</taxon>
        <taxon>Solanum</taxon>
    </lineage>
</organism>
<accession>A0A0V0HYL8</accession>
<dbReference type="SUPFAM" id="SSF56672">
    <property type="entry name" value="DNA/RNA polymerases"/>
    <property type="match status" value="1"/>
</dbReference>
<dbReference type="PANTHER" id="PTHR46890:SF48">
    <property type="entry name" value="RNA-DIRECTED DNA POLYMERASE"/>
    <property type="match status" value="1"/>
</dbReference>
<dbReference type="InterPro" id="IPR052343">
    <property type="entry name" value="Retrotransposon-Effector_Assoc"/>
</dbReference>
<feature type="domain" description="Reverse transcriptase" evidence="1">
    <location>
        <begin position="1"/>
        <end position="129"/>
    </location>
</feature>
<dbReference type="EMBL" id="GEDG01013257">
    <property type="protein sequence ID" value="JAP25470.1"/>
    <property type="molecule type" value="Transcribed_RNA"/>
</dbReference>